<geneLocation type="plasmid" evidence="1">
    <name>pRSSL1</name>
</geneLocation>
<dbReference type="EMBL" id="ALIF01000007">
    <property type="protein sequence ID" value="EJO15286.1"/>
    <property type="molecule type" value="Genomic_DNA"/>
</dbReference>
<keyword evidence="2" id="KW-1185">Reference proteome</keyword>
<evidence type="ECO:0000313" key="2">
    <source>
        <dbReference type="Proteomes" id="UP000006983"/>
    </source>
</evidence>
<reference evidence="1 2" key="1">
    <citation type="journal article" date="2012" name="J. Bacteriol.">
        <title>Genome Sequence of the Lantibiotic Bacteriocin Producer Streptococcus salivarius Strain K12.</title>
        <authorList>
            <person name="Barretto C."/>
            <person name="Alvarez-Martin P."/>
            <person name="Foata F."/>
            <person name="Renault P."/>
            <person name="Berger B."/>
        </authorList>
    </citation>
    <scope>NUCLEOTIDE SEQUENCE [LARGE SCALE GENOMIC DNA]</scope>
    <source>
        <strain evidence="1 2">K12</strain>
        <plasmid evidence="1">pRSSL1</plasmid>
    </source>
</reference>
<dbReference type="Proteomes" id="UP000006983">
    <property type="component" value="Unassembled WGS sequence"/>
</dbReference>
<dbReference type="GO" id="GO:0003677">
    <property type="term" value="F:DNA binding"/>
    <property type="evidence" value="ECO:0007669"/>
    <property type="project" value="InterPro"/>
</dbReference>
<dbReference type="AlphaFoldDB" id="J7TEY8"/>
<name>J7TEY8_STRSL</name>
<evidence type="ECO:0000313" key="1">
    <source>
        <dbReference type="EMBL" id="EJO15286.1"/>
    </source>
</evidence>
<proteinExistence type="predicted"/>
<organism evidence="1 2">
    <name type="scientific">Streptococcus salivarius K12</name>
    <dbReference type="NCBI Taxonomy" id="1200793"/>
    <lineage>
        <taxon>Bacteria</taxon>
        <taxon>Bacillati</taxon>
        <taxon>Bacillota</taxon>
        <taxon>Bacilli</taxon>
        <taxon>Lactobacillales</taxon>
        <taxon>Streptococcaceae</taxon>
        <taxon>Streptococcus</taxon>
    </lineage>
</organism>
<keyword evidence="1" id="KW-0614">Plasmid</keyword>
<dbReference type="Gene3D" id="1.10.260.40">
    <property type="entry name" value="lambda repressor-like DNA-binding domains"/>
    <property type="match status" value="1"/>
</dbReference>
<comment type="caution">
    <text evidence="1">The sequence shown here is derived from an EMBL/GenBank/DDBJ whole genome shotgun (WGS) entry which is preliminary data.</text>
</comment>
<dbReference type="PATRIC" id="fig|1200793.3.peg.2097"/>
<gene>
    <name evidence="1" type="ORF">RSSL_00044</name>
</gene>
<protein>
    <submittedName>
        <fullName evidence="1">Transcriptional regulator</fullName>
    </submittedName>
</protein>
<dbReference type="SUPFAM" id="SSF47413">
    <property type="entry name" value="lambda repressor-like DNA-binding domains"/>
    <property type="match status" value="1"/>
</dbReference>
<accession>J7TEY8</accession>
<dbReference type="InterPro" id="IPR010982">
    <property type="entry name" value="Lambda_DNA-bd_dom_sf"/>
</dbReference>
<sequence length="51" mass="5705">MLDYPNQRELAILSHTLQSTIARIERGNNTSVEAMSKITFALNQKLTTNIG</sequence>